<keyword evidence="1" id="KW-1133">Transmembrane helix</keyword>
<dbReference type="AlphaFoldDB" id="D5V7V2"/>
<organism evidence="2 3">
    <name type="scientific">Arcobacter nitrofigilis (strain ATCC 33309 / DSM 7299 / CCUG 15893 / LMG 7604 / NCTC 12251 / CI)</name>
    <name type="common">Campylobacter nitrofigilis</name>
    <dbReference type="NCBI Taxonomy" id="572480"/>
    <lineage>
        <taxon>Bacteria</taxon>
        <taxon>Pseudomonadati</taxon>
        <taxon>Campylobacterota</taxon>
        <taxon>Epsilonproteobacteria</taxon>
        <taxon>Campylobacterales</taxon>
        <taxon>Arcobacteraceae</taxon>
        <taxon>Arcobacter</taxon>
    </lineage>
</organism>
<name>D5V7V2_ARCNC</name>
<sequence>MSKYDNFARNDIFKKDSQGNSVYFMMGQLSPGIIVNDSITQNKLVDLEGYKYFFLPFHKNKNFLKSRGLIIPPIIIPILVFTFLVLVISSILFPELKIIETDKDFGLIMFIMGFSSYIIIGLTYLRKIQKLLKGLPLISKKEKNWIFDKGRTSQKNTTQETNIHPSAPKEKFKFEFRHIFYTITFICIAFPLIFFIGSIFYSILFDSK</sequence>
<keyword evidence="3" id="KW-1185">Reference proteome</keyword>
<proteinExistence type="predicted"/>
<feature type="transmembrane region" description="Helical" evidence="1">
    <location>
        <begin position="179"/>
        <end position="204"/>
    </location>
</feature>
<dbReference type="HOGENOM" id="CLU_1318725_0_0_7"/>
<dbReference type="Proteomes" id="UP000000939">
    <property type="component" value="Chromosome"/>
</dbReference>
<evidence type="ECO:0000256" key="1">
    <source>
        <dbReference type="SAM" id="Phobius"/>
    </source>
</evidence>
<evidence type="ECO:0000313" key="2">
    <source>
        <dbReference type="EMBL" id="ADG94722.1"/>
    </source>
</evidence>
<evidence type="ECO:0000313" key="3">
    <source>
        <dbReference type="Proteomes" id="UP000000939"/>
    </source>
</evidence>
<dbReference type="OrthoDB" id="10014158at2"/>
<gene>
    <name evidence="2" type="ordered locus">Arnit_3075</name>
</gene>
<keyword evidence="1" id="KW-0472">Membrane</keyword>
<dbReference type="RefSeq" id="WP_013136866.1">
    <property type="nucleotide sequence ID" value="NC_014166.1"/>
</dbReference>
<feature type="transmembrane region" description="Helical" evidence="1">
    <location>
        <begin position="105"/>
        <end position="125"/>
    </location>
</feature>
<keyword evidence="1" id="KW-0812">Transmembrane</keyword>
<protein>
    <submittedName>
        <fullName evidence="2">Uncharacterized protein</fullName>
    </submittedName>
</protein>
<reference evidence="2 3" key="1">
    <citation type="journal article" date="2010" name="Stand. Genomic Sci.">
        <title>Complete genome sequence of Arcobacter nitrofigilis type strain (CI).</title>
        <authorList>
            <person name="Pati A."/>
            <person name="Gronow S."/>
            <person name="Lapidus A."/>
            <person name="Copeland A."/>
            <person name="Glavina Del Rio T."/>
            <person name="Nolan M."/>
            <person name="Lucas S."/>
            <person name="Tice H."/>
            <person name="Cheng J.F."/>
            <person name="Han C."/>
            <person name="Chertkov O."/>
            <person name="Bruce D."/>
            <person name="Tapia R."/>
            <person name="Goodwin L."/>
            <person name="Pitluck S."/>
            <person name="Liolios K."/>
            <person name="Ivanova N."/>
            <person name="Mavromatis K."/>
            <person name="Chen A."/>
            <person name="Palaniappan K."/>
            <person name="Land M."/>
            <person name="Hauser L."/>
            <person name="Chang Y.J."/>
            <person name="Jeffries C.D."/>
            <person name="Detter J.C."/>
            <person name="Rohde M."/>
            <person name="Goker M."/>
            <person name="Bristow J."/>
            <person name="Eisen J.A."/>
            <person name="Markowitz V."/>
            <person name="Hugenholtz P."/>
            <person name="Klenk H.P."/>
            <person name="Kyrpides N.C."/>
        </authorList>
    </citation>
    <scope>NUCLEOTIDE SEQUENCE [LARGE SCALE GENOMIC DNA]</scope>
    <source>
        <strain evidence="3">ATCC 33309 / DSM 7299 / CCUG 15893 / LMG 7604 / NCTC 12251 / CI</strain>
    </source>
</reference>
<dbReference type="EMBL" id="CP001999">
    <property type="protein sequence ID" value="ADG94722.1"/>
    <property type="molecule type" value="Genomic_DNA"/>
</dbReference>
<accession>D5V7V2</accession>
<dbReference type="KEGG" id="ant:Arnit_3075"/>
<feature type="transmembrane region" description="Helical" evidence="1">
    <location>
        <begin position="69"/>
        <end position="93"/>
    </location>
</feature>